<sequence length="319" mass="36058">MAIKSKQTRFRAYQLGNAGSSFSYFNGDTFTLIEARYNDVNKESIEQELSLCKVKGISNIHITSWDMDHCSPSQLEELLEEFSPNKIEYPGYEPHTDSGKESLKIIRAYEKKGKEAKKSRKIVSVTPEYISSLNEAENYGYRDTLHHPRSIDKESSNNNSTVKHFRSGSFNVLSLGDVECNNIASGLRRQRTINEETDVMILAHHGASNGFTTSAFIKTVRPTVAIASADYANQFKHPKQEIRDLLHKHKVKLFTTKTGDIVIFSTGNHTGHYRLVNLKAGSSEVSSQCDFYARKSSFLKNNIDTIRAKLNRGNRGPRR</sequence>
<gene>
    <name evidence="1" type="ORF">H8792_009575</name>
</gene>
<dbReference type="SUPFAM" id="SSF56281">
    <property type="entry name" value="Metallo-hydrolase/oxidoreductase"/>
    <property type="match status" value="1"/>
</dbReference>
<dbReference type="Proteomes" id="UP001193680">
    <property type="component" value="Unassembled WGS sequence"/>
</dbReference>
<dbReference type="InterPro" id="IPR036866">
    <property type="entry name" value="RibonucZ/Hydroxyglut_hydro"/>
</dbReference>
<evidence type="ECO:0008006" key="3">
    <source>
        <dbReference type="Google" id="ProtNLM"/>
    </source>
</evidence>
<reference evidence="1 2" key="2">
    <citation type="submission" date="2020-11" db="EMBL/GenBank/DDBJ databases">
        <title>Sulfur oxidizing isolate from Hospital Hole Sinkhole.</title>
        <authorList>
            <person name="Scott K.M."/>
        </authorList>
    </citation>
    <scope>NUCLEOTIDE SEQUENCE [LARGE SCALE GENOMIC DNA]</scope>
    <source>
        <strain evidence="1 2">HH1</strain>
    </source>
</reference>
<evidence type="ECO:0000313" key="2">
    <source>
        <dbReference type="Proteomes" id="UP001193680"/>
    </source>
</evidence>
<dbReference type="EMBL" id="JACBGI020000021">
    <property type="protein sequence ID" value="MBF6058589.1"/>
    <property type="molecule type" value="Genomic_DNA"/>
</dbReference>
<dbReference type="RefSeq" id="WP_185978730.1">
    <property type="nucleotide sequence ID" value="NZ_JACBGI020000021.1"/>
</dbReference>
<accession>A0ABS0C013</accession>
<evidence type="ECO:0000313" key="1">
    <source>
        <dbReference type="EMBL" id="MBF6058589.1"/>
    </source>
</evidence>
<name>A0ABS0C013_9GAMM</name>
<dbReference type="PANTHER" id="PTHR30619:SF1">
    <property type="entry name" value="RECOMBINATION PROTEIN 2"/>
    <property type="match status" value="1"/>
</dbReference>
<protein>
    <recommendedName>
        <fullName evidence="3">Competence protein ComEC</fullName>
    </recommendedName>
</protein>
<comment type="caution">
    <text evidence="1">The sequence shown here is derived from an EMBL/GenBank/DDBJ whole genome shotgun (WGS) entry which is preliminary data.</text>
</comment>
<dbReference type="InterPro" id="IPR052159">
    <property type="entry name" value="Competence_DNA_uptake"/>
</dbReference>
<dbReference type="Gene3D" id="3.60.15.10">
    <property type="entry name" value="Ribonuclease Z/Hydroxyacylglutathione hydrolase-like"/>
    <property type="match status" value="1"/>
</dbReference>
<organism evidence="1 2">
    <name type="scientific">Thiomicrorhabdus heinhorstiae</name>
    <dbReference type="NCBI Taxonomy" id="2748010"/>
    <lineage>
        <taxon>Bacteria</taxon>
        <taxon>Pseudomonadati</taxon>
        <taxon>Pseudomonadota</taxon>
        <taxon>Gammaproteobacteria</taxon>
        <taxon>Thiotrichales</taxon>
        <taxon>Piscirickettsiaceae</taxon>
        <taxon>Thiomicrorhabdus</taxon>
    </lineage>
</organism>
<keyword evidence="2" id="KW-1185">Reference proteome</keyword>
<reference evidence="1 2" key="1">
    <citation type="submission" date="2020-06" db="EMBL/GenBank/DDBJ databases">
        <authorList>
            <person name="Scott K."/>
        </authorList>
    </citation>
    <scope>NUCLEOTIDE SEQUENCE [LARGE SCALE GENOMIC DNA]</scope>
    <source>
        <strain evidence="1 2">HH1</strain>
    </source>
</reference>
<dbReference type="PANTHER" id="PTHR30619">
    <property type="entry name" value="DNA INTERNALIZATION/COMPETENCE PROTEIN COMEC/REC2"/>
    <property type="match status" value="1"/>
</dbReference>
<proteinExistence type="predicted"/>